<evidence type="ECO:0000313" key="4">
    <source>
        <dbReference type="Proteomes" id="UP001217325"/>
    </source>
</evidence>
<protein>
    <submittedName>
        <fullName evidence="3">Zn-ribbon domain-containing OB-fold protein</fullName>
    </submittedName>
</protein>
<dbReference type="PANTHER" id="PTHR34075:SF5">
    <property type="entry name" value="BLR3430 PROTEIN"/>
    <property type="match status" value="1"/>
</dbReference>
<reference evidence="3" key="1">
    <citation type="submission" date="2023-02" db="EMBL/GenBank/DDBJ databases">
        <title>A novel hydrolase synthesized by Rhodococcus erythropolis HQ is responsible for the detoxification of Zearalenone.</title>
        <authorList>
            <person name="Hu J."/>
            <person name="Xu J."/>
        </authorList>
    </citation>
    <scope>NUCLEOTIDE SEQUENCE</scope>
    <source>
        <strain evidence="3">HQ</strain>
    </source>
</reference>
<dbReference type="InterPro" id="IPR022002">
    <property type="entry name" value="ChsH2_Znr"/>
</dbReference>
<dbReference type="Gene3D" id="6.10.30.10">
    <property type="match status" value="1"/>
</dbReference>
<dbReference type="RefSeq" id="WP_275232855.1">
    <property type="nucleotide sequence ID" value="NZ_JARDXE010000026.1"/>
</dbReference>
<comment type="caution">
    <text evidence="3">The sequence shown here is derived from an EMBL/GenBank/DDBJ whole genome shotgun (WGS) entry which is preliminary data.</text>
</comment>
<name>A0AAW6LS68_RHOSG</name>
<organism evidence="3 4">
    <name type="scientific">Rhodococcus qingshengii</name>
    <dbReference type="NCBI Taxonomy" id="334542"/>
    <lineage>
        <taxon>Bacteria</taxon>
        <taxon>Bacillati</taxon>
        <taxon>Actinomycetota</taxon>
        <taxon>Actinomycetes</taxon>
        <taxon>Mycobacteriales</taxon>
        <taxon>Nocardiaceae</taxon>
        <taxon>Rhodococcus</taxon>
        <taxon>Rhodococcus erythropolis group</taxon>
    </lineage>
</organism>
<dbReference type="Pfam" id="PF12172">
    <property type="entry name" value="zf-ChsH2"/>
    <property type="match status" value="1"/>
</dbReference>
<dbReference type="PANTHER" id="PTHR34075">
    <property type="entry name" value="BLR3430 PROTEIN"/>
    <property type="match status" value="1"/>
</dbReference>
<dbReference type="EMBL" id="JARDXE010000026">
    <property type="protein sequence ID" value="MDE8649344.1"/>
    <property type="molecule type" value="Genomic_DNA"/>
</dbReference>
<feature type="domain" description="ChsH2 C-terminal OB-fold" evidence="1">
    <location>
        <begin position="57"/>
        <end position="120"/>
    </location>
</feature>
<feature type="domain" description="ChsH2 rubredoxin-like zinc ribbon" evidence="2">
    <location>
        <begin position="19"/>
        <end position="53"/>
    </location>
</feature>
<dbReference type="AlphaFoldDB" id="A0AAW6LS68"/>
<accession>A0AAW6LS68</accession>
<evidence type="ECO:0000259" key="1">
    <source>
        <dbReference type="Pfam" id="PF01796"/>
    </source>
</evidence>
<dbReference type="Proteomes" id="UP001217325">
    <property type="component" value="Unassembled WGS sequence"/>
</dbReference>
<gene>
    <name evidence="3" type="ORF">PXH69_30680</name>
</gene>
<dbReference type="Pfam" id="PF01796">
    <property type="entry name" value="OB_ChsH2_C"/>
    <property type="match status" value="1"/>
</dbReference>
<dbReference type="InterPro" id="IPR012340">
    <property type="entry name" value="NA-bd_OB-fold"/>
</dbReference>
<proteinExistence type="predicted"/>
<dbReference type="InterPro" id="IPR052513">
    <property type="entry name" value="Thioester_dehydratase-like"/>
</dbReference>
<dbReference type="InterPro" id="IPR002878">
    <property type="entry name" value="ChsH2_C"/>
</dbReference>
<dbReference type="SUPFAM" id="SSF50249">
    <property type="entry name" value="Nucleic acid-binding proteins"/>
    <property type="match status" value="1"/>
</dbReference>
<evidence type="ECO:0000313" key="3">
    <source>
        <dbReference type="EMBL" id="MDE8649344.1"/>
    </source>
</evidence>
<sequence length="146" mass="16270">MTIPTTPFTPSSRLLTPYFEALDRHELIITRCTSCDVAQFPPRAACSTCGAFDSFEWIESTGRGTIWTFGIFHKIYFPNFGPAPYNVAVVELDEGTKLITNIVDADNTELAIGMRVRAGFVDIDGHTAARFTPDPDPTMITQERNY</sequence>
<evidence type="ECO:0000259" key="2">
    <source>
        <dbReference type="Pfam" id="PF12172"/>
    </source>
</evidence>